<feature type="binding site" evidence="8">
    <location>
        <position position="61"/>
    </location>
    <ligand>
        <name>(R)-pantoate</name>
        <dbReference type="ChEBI" id="CHEBI:15980"/>
    </ligand>
</feature>
<keyword evidence="3 8" id="KW-0436">Ligase</keyword>
<dbReference type="PANTHER" id="PTHR21299:SF1">
    <property type="entry name" value="PANTOATE--BETA-ALANINE LIGASE"/>
    <property type="match status" value="1"/>
</dbReference>
<dbReference type="NCBIfam" id="TIGR00018">
    <property type="entry name" value="panC"/>
    <property type="match status" value="1"/>
</dbReference>
<accession>A0A135HXW0</accession>
<evidence type="ECO:0000256" key="5">
    <source>
        <dbReference type="ARBA" id="ARBA00022741"/>
    </source>
</evidence>
<dbReference type="GO" id="GO:0005524">
    <property type="term" value="F:ATP binding"/>
    <property type="evidence" value="ECO:0007669"/>
    <property type="project" value="UniProtKB-KW"/>
</dbReference>
<keyword evidence="4 8" id="KW-0566">Pantothenate biosynthesis</keyword>
<dbReference type="UniPathway" id="UPA00028">
    <property type="reaction ID" value="UER00005"/>
</dbReference>
<evidence type="ECO:0000256" key="2">
    <source>
        <dbReference type="ARBA" id="ARBA00009256"/>
    </source>
</evidence>
<comment type="subunit">
    <text evidence="8">Homodimer.</text>
</comment>
<evidence type="ECO:0000256" key="6">
    <source>
        <dbReference type="ARBA" id="ARBA00022840"/>
    </source>
</evidence>
<comment type="catalytic activity">
    <reaction evidence="7 8">
        <text>(R)-pantoate + beta-alanine + ATP = (R)-pantothenate + AMP + diphosphate + H(+)</text>
        <dbReference type="Rhea" id="RHEA:10912"/>
        <dbReference type="ChEBI" id="CHEBI:15378"/>
        <dbReference type="ChEBI" id="CHEBI:15980"/>
        <dbReference type="ChEBI" id="CHEBI:29032"/>
        <dbReference type="ChEBI" id="CHEBI:30616"/>
        <dbReference type="ChEBI" id="CHEBI:33019"/>
        <dbReference type="ChEBI" id="CHEBI:57966"/>
        <dbReference type="ChEBI" id="CHEBI:456215"/>
        <dbReference type="EC" id="6.3.2.1"/>
    </reaction>
</comment>
<evidence type="ECO:0000256" key="3">
    <source>
        <dbReference type="ARBA" id="ARBA00022598"/>
    </source>
</evidence>
<dbReference type="InterPro" id="IPR042176">
    <property type="entry name" value="Pantoate_ligase_C"/>
</dbReference>
<keyword evidence="5 8" id="KW-0547">Nucleotide-binding</keyword>
<keyword evidence="8" id="KW-0963">Cytoplasm</keyword>
<evidence type="ECO:0000256" key="4">
    <source>
        <dbReference type="ARBA" id="ARBA00022655"/>
    </source>
</evidence>
<feature type="binding site" evidence="8">
    <location>
        <begin position="30"/>
        <end position="37"/>
    </location>
    <ligand>
        <name>ATP</name>
        <dbReference type="ChEBI" id="CHEBI:30616"/>
    </ligand>
</feature>
<dbReference type="Gene3D" id="3.40.50.620">
    <property type="entry name" value="HUPs"/>
    <property type="match status" value="1"/>
</dbReference>
<reference evidence="9 10" key="1">
    <citation type="submission" date="2015-11" db="EMBL/GenBank/DDBJ databases">
        <title>Draft genome sequence of Paramesorhizobium deserti A-3-E, a strain highly resistant to diverse beta-lactam antibiotics.</title>
        <authorList>
            <person name="Lv R."/>
            <person name="Yang X."/>
            <person name="Fang N."/>
            <person name="Guo J."/>
            <person name="Luo X."/>
            <person name="Peng F."/>
            <person name="Yang R."/>
            <person name="Cui Y."/>
            <person name="Fang C."/>
            <person name="Song Y."/>
        </authorList>
    </citation>
    <scope>NUCLEOTIDE SEQUENCE [LARGE SCALE GENOMIC DNA]</scope>
    <source>
        <strain evidence="9 10">A-3-E</strain>
    </source>
</reference>
<dbReference type="EC" id="6.3.2.1" evidence="8"/>
<evidence type="ECO:0000256" key="8">
    <source>
        <dbReference type="HAMAP-Rule" id="MF_00158"/>
    </source>
</evidence>
<keyword evidence="10" id="KW-1185">Reference proteome</keyword>
<evidence type="ECO:0000313" key="10">
    <source>
        <dbReference type="Proteomes" id="UP000070107"/>
    </source>
</evidence>
<comment type="function">
    <text evidence="8">Catalyzes the condensation of pantoate with beta-alanine in an ATP-dependent reaction via a pantoyl-adenylate intermediate.</text>
</comment>
<feature type="active site" description="Proton donor" evidence="8">
    <location>
        <position position="37"/>
    </location>
</feature>
<feature type="binding site" evidence="8">
    <location>
        <position position="153"/>
    </location>
    <ligand>
        <name>(R)-pantoate</name>
        <dbReference type="ChEBI" id="CHEBI:15980"/>
    </ligand>
</feature>
<proteinExistence type="inferred from homology"/>
<comment type="subcellular location">
    <subcellularLocation>
        <location evidence="8">Cytoplasm</location>
    </subcellularLocation>
</comment>
<dbReference type="InterPro" id="IPR003721">
    <property type="entry name" value="Pantoate_ligase"/>
</dbReference>
<dbReference type="CDD" id="cd00560">
    <property type="entry name" value="PanC"/>
    <property type="match status" value="1"/>
</dbReference>
<feature type="binding site" evidence="8">
    <location>
        <position position="61"/>
    </location>
    <ligand>
        <name>beta-alanine</name>
        <dbReference type="ChEBI" id="CHEBI:57966"/>
    </ligand>
</feature>
<comment type="similarity">
    <text evidence="2 8">Belongs to the pantothenate synthetase family.</text>
</comment>
<dbReference type="STRING" id="1494590.ATN84_24065"/>
<feature type="binding site" evidence="8">
    <location>
        <begin position="147"/>
        <end position="150"/>
    </location>
    <ligand>
        <name>ATP</name>
        <dbReference type="ChEBI" id="CHEBI:30616"/>
    </ligand>
</feature>
<dbReference type="Pfam" id="PF02569">
    <property type="entry name" value="Pantoate_ligase"/>
    <property type="match status" value="1"/>
</dbReference>
<dbReference type="GO" id="GO:0005829">
    <property type="term" value="C:cytosol"/>
    <property type="evidence" value="ECO:0007669"/>
    <property type="project" value="TreeGrafter"/>
</dbReference>
<dbReference type="HAMAP" id="MF_00158">
    <property type="entry name" value="PanC"/>
    <property type="match status" value="1"/>
</dbReference>
<dbReference type="InterPro" id="IPR014729">
    <property type="entry name" value="Rossmann-like_a/b/a_fold"/>
</dbReference>
<dbReference type="RefSeq" id="WP_068881094.1">
    <property type="nucleotide sequence ID" value="NZ_LNTU01000003.1"/>
</dbReference>
<dbReference type="OrthoDB" id="9773087at2"/>
<dbReference type="AlphaFoldDB" id="A0A135HXW0"/>
<sequence length="282" mass="31292">MKVISTIADLRAALKDERRKGRTIGLVPTMGYLHIGHMTLVRQSRKTCDVTVTSIFVNPTQFGPNEDLATYPRDLDRDLKLLEAEGVDYVFTPTAAEIYRPGAETIVETTLLSRILIGRIRPGHFRGVTTVVTKLFNIVQPDRAFFGEKDYQQLAIIRRMVADLDIPVEIVGVPTVREEDGLACSSRNALLRPEDRKAAPVLSRALDKAEALAVQGERSASALRKAILKVLESEPRGLVEAVDIRDAADLAKITGKFQNPVVVLLTVRFGKVRLIDQRVIGW</sequence>
<organism evidence="9 10">
    <name type="scientific">Paramesorhizobium deserti</name>
    <dbReference type="NCBI Taxonomy" id="1494590"/>
    <lineage>
        <taxon>Bacteria</taxon>
        <taxon>Pseudomonadati</taxon>
        <taxon>Pseudomonadota</taxon>
        <taxon>Alphaproteobacteria</taxon>
        <taxon>Hyphomicrobiales</taxon>
        <taxon>Phyllobacteriaceae</taxon>
        <taxon>Paramesorhizobium</taxon>
    </lineage>
</organism>
<feature type="binding site" evidence="8">
    <location>
        <position position="176"/>
    </location>
    <ligand>
        <name>ATP</name>
        <dbReference type="ChEBI" id="CHEBI:30616"/>
    </ligand>
</feature>
<comment type="miscellaneous">
    <text evidence="8">The reaction proceeds by a bi uni uni bi ping pong mechanism.</text>
</comment>
<protein>
    <recommendedName>
        <fullName evidence="8">Pantothenate synthetase</fullName>
        <shortName evidence="8">PS</shortName>
        <ecNumber evidence="8">6.3.2.1</ecNumber>
    </recommendedName>
    <alternativeName>
        <fullName evidence="8">Pantoate--beta-alanine ligase</fullName>
    </alternativeName>
    <alternativeName>
        <fullName evidence="8">Pantoate-activating enzyme</fullName>
    </alternativeName>
</protein>
<dbReference type="Gene3D" id="3.30.1300.10">
    <property type="entry name" value="Pantoate-beta-alanine ligase, C-terminal domain"/>
    <property type="match status" value="1"/>
</dbReference>
<comment type="pathway">
    <text evidence="1 8">Cofactor biosynthesis; (R)-pantothenate biosynthesis; (R)-pantothenate from (R)-pantoate and beta-alanine: step 1/1.</text>
</comment>
<dbReference type="EMBL" id="LNTU01000003">
    <property type="protein sequence ID" value="KXF78040.1"/>
    <property type="molecule type" value="Genomic_DNA"/>
</dbReference>
<name>A0A135HXW0_9HYPH</name>
<dbReference type="GO" id="GO:0015940">
    <property type="term" value="P:pantothenate biosynthetic process"/>
    <property type="evidence" value="ECO:0007669"/>
    <property type="project" value="UniProtKB-UniRule"/>
</dbReference>
<comment type="caution">
    <text evidence="9">The sequence shown here is derived from an EMBL/GenBank/DDBJ whole genome shotgun (WGS) entry which is preliminary data.</text>
</comment>
<evidence type="ECO:0000256" key="7">
    <source>
        <dbReference type="ARBA" id="ARBA00048258"/>
    </source>
</evidence>
<keyword evidence="6 8" id="KW-0067">ATP-binding</keyword>
<dbReference type="SUPFAM" id="SSF52374">
    <property type="entry name" value="Nucleotidylyl transferase"/>
    <property type="match status" value="1"/>
</dbReference>
<dbReference type="PANTHER" id="PTHR21299">
    <property type="entry name" value="CYTIDYLATE KINASE/PANTOATE-BETA-ALANINE LIGASE"/>
    <property type="match status" value="1"/>
</dbReference>
<dbReference type="GO" id="GO:0004592">
    <property type="term" value="F:pantoate-beta-alanine ligase activity"/>
    <property type="evidence" value="ECO:0007669"/>
    <property type="project" value="UniProtKB-UniRule"/>
</dbReference>
<gene>
    <name evidence="8" type="primary">panC</name>
    <name evidence="9" type="ORF">ATN84_24065</name>
</gene>
<evidence type="ECO:0000313" key="9">
    <source>
        <dbReference type="EMBL" id="KXF78040.1"/>
    </source>
</evidence>
<dbReference type="FunFam" id="3.40.50.620:FF:000013">
    <property type="entry name" value="Pantothenate synthetase"/>
    <property type="match status" value="1"/>
</dbReference>
<evidence type="ECO:0000256" key="1">
    <source>
        <dbReference type="ARBA" id="ARBA00004990"/>
    </source>
</evidence>
<feature type="binding site" evidence="8">
    <location>
        <begin position="184"/>
        <end position="187"/>
    </location>
    <ligand>
        <name>ATP</name>
        <dbReference type="ChEBI" id="CHEBI:30616"/>
    </ligand>
</feature>
<dbReference type="Proteomes" id="UP000070107">
    <property type="component" value="Unassembled WGS sequence"/>
</dbReference>